<evidence type="ECO:0000256" key="5">
    <source>
        <dbReference type="ARBA" id="ARBA00022729"/>
    </source>
</evidence>
<dbReference type="AlphaFoldDB" id="A0A1H6RKV5"/>
<organism evidence="11 12">
    <name type="scientific">Micromonospora phaseoli</name>
    <dbReference type="NCBI Taxonomy" id="1144548"/>
    <lineage>
        <taxon>Bacteria</taxon>
        <taxon>Bacillati</taxon>
        <taxon>Actinomycetota</taxon>
        <taxon>Actinomycetes</taxon>
        <taxon>Micromonosporales</taxon>
        <taxon>Micromonosporaceae</taxon>
        <taxon>Micromonospora</taxon>
    </lineage>
</organism>
<dbReference type="InterPro" id="IPR049475">
    <property type="entry name" value="Mann_GBD_bact"/>
</dbReference>
<keyword evidence="12" id="KW-1185">Reference proteome</keyword>
<dbReference type="Pfam" id="PF26410">
    <property type="entry name" value="GH5_mannosidase"/>
    <property type="match status" value="1"/>
</dbReference>
<comment type="catalytic activity">
    <reaction evidence="1">
        <text>Random hydrolysis of (1-&gt;4)-beta-D-mannosidic linkages in mannans, galactomannans and glucomannans.</text>
        <dbReference type="EC" id="3.2.1.78"/>
    </reaction>
</comment>
<keyword evidence="5 8" id="KW-0732">Signal</keyword>
<evidence type="ECO:0000313" key="12">
    <source>
        <dbReference type="Proteomes" id="UP000198707"/>
    </source>
</evidence>
<dbReference type="Pfam" id="PF21253">
    <property type="entry name" value="Mann_GBD_bact"/>
    <property type="match status" value="1"/>
</dbReference>
<dbReference type="Gene3D" id="2.60.120.260">
    <property type="entry name" value="Galactose-binding domain-like"/>
    <property type="match status" value="1"/>
</dbReference>
<evidence type="ECO:0000256" key="2">
    <source>
        <dbReference type="ARBA" id="ARBA00004613"/>
    </source>
</evidence>
<dbReference type="InterPro" id="IPR017853">
    <property type="entry name" value="GH"/>
</dbReference>
<dbReference type="GO" id="GO:0000272">
    <property type="term" value="P:polysaccharide catabolic process"/>
    <property type="evidence" value="ECO:0007669"/>
    <property type="project" value="InterPro"/>
</dbReference>
<evidence type="ECO:0000256" key="6">
    <source>
        <dbReference type="ARBA" id="ARBA00022801"/>
    </source>
</evidence>
<feature type="domain" description="Glycoside hydrolase family 5" evidence="10">
    <location>
        <begin position="50"/>
        <end position="353"/>
    </location>
</feature>
<evidence type="ECO:0000256" key="7">
    <source>
        <dbReference type="ARBA" id="ARBA00023295"/>
    </source>
</evidence>
<evidence type="ECO:0000313" key="11">
    <source>
        <dbReference type="EMBL" id="SEI51812.1"/>
    </source>
</evidence>
<feature type="signal peptide" evidence="8">
    <location>
        <begin position="1"/>
        <end position="21"/>
    </location>
</feature>
<dbReference type="Proteomes" id="UP000198707">
    <property type="component" value="Unassembled WGS sequence"/>
</dbReference>
<reference evidence="12" key="1">
    <citation type="submission" date="2016-10" db="EMBL/GenBank/DDBJ databases">
        <authorList>
            <person name="Varghese N."/>
            <person name="Submissions S."/>
        </authorList>
    </citation>
    <scope>NUCLEOTIDE SEQUENCE [LARGE SCALE GENOMIC DNA]</scope>
    <source>
        <strain evidence="12">CGMCC 4.7038</strain>
    </source>
</reference>
<comment type="subcellular location">
    <subcellularLocation>
        <location evidence="2">Secreted</location>
    </subcellularLocation>
</comment>
<proteinExistence type="predicted"/>
<gene>
    <name evidence="11" type="ORF">SAMN05443287_10189</name>
</gene>
<dbReference type="InterPro" id="IPR045053">
    <property type="entry name" value="MAN-like"/>
</dbReference>
<dbReference type="GO" id="GO:0005576">
    <property type="term" value="C:extracellular region"/>
    <property type="evidence" value="ECO:0007669"/>
    <property type="project" value="UniProtKB-SubCell"/>
</dbReference>
<name>A0A1H6RKV5_9ACTN</name>
<accession>A0A1H6RKV5</accession>
<keyword evidence="7" id="KW-0326">Glycosidase</keyword>
<dbReference type="EMBL" id="FNYV01000001">
    <property type="protein sequence ID" value="SEI51812.1"/>
    <property type="molecule type" value="Genomic_DNA"/>
</dbReference>
<feature type="chain" id="PRO_5038466980" description="mannan endo-1,4-beta-mannosidase" evidence="8">
    <location>
        <begin position="22"/>
        <end position="675"/>
    </location>
</feature>
<dbReference type="OrthoDB" id="9762066at2"/>
<sequence length="675" mass="72866">MRKRLAGVLLALAGLLATAGAATVPAAAATVPAAAEPETVTAAAGSRAQGFVVRKGDRLFVDGKPFRFAGTNNYYLMYKSRAMVDDVFADAKAAGFTVLRHWGFLDIGTPGGSDSVHGPADGVWFQHWDGEKPAVNDGPDGLQRLDYVLYSARQAGVRVVIPLTNNWRDFGGIDQYVRWRGAEHHDDFYTDPVIRGWYRDWVSHLLNRVNPLTGVAYKDDPTIMAWELANEPRCKGSGVYPASPECSTDTITTWADEMSRHIKSVDRRHLVGVGDEGFFCDGPDAGHWTVNCGEGVDSIALSRLPAVDVLGYHLYPNHWGTDADWSVRWIERHNREARRIGKPAVLGEFGWHDKATRNPVYQRWTDTFIRTGGTGLMHWILSGIQDDGTLYPDYDGYTVYCPSPVCTTLSNAGETIRRGFRPRPPVADHDTTVTEAGTPVTLTPTSNDIAYAATVRPSTLDLDPGVRGQQRAVSVTGGRLVLNTDGSVQFTPADGFQGRAVAPYTVQDTAGRRSNVAEMTVTVKPAPGAPIVLASWETGLEGWAPGDWQPDAGTLAQTDTFATAGAYGLRVSATGGGWFGVSLPEPVDLSAKGVLRYDLRTSASAGTSTSIAVQTGAGWAWCQSAFGWVGEGTTTTVEIDLLTQMSCDASALADVRAILIWVSPGVHDLDHLRAE</sequence>
<feature type="domain" description="Mannanase galactose-binding" evidence="9">
    <location>
        <begin position="536"/>
        <end position="642"/>
    </location>
</feature>
<keyword evidence="6" id="KW-0378">Hydrolase</keyword>
<dbReference type="GO" id="GO:0016985">
    <property type="term" value="F:mannan endo-1,4-beta-mannosidase activity"/>
    <property type="evidence" value="ECO:0007669"/>
    <property type="project" value="TreeGrafter"/>
</dbReference>
<evidence type="ECO:0000256" key="1">
    <source>
        <dbReference type="ARBA" id="ARBA00001678"/>
    </source>
</evidence>
<dbReference type="Gene3D" id="3.20.20.80">
    <property type="entry name" value="Glycosidases"/>
    <property type="match status" value="1"/>
</dbReference>
<evidence type="ECO:0000256" key="3">
    <source>
        <dbReference type="ARBA" id="ARBA00012706"/>
    </source>
</evidence>
<dbReference type="EC" id="3.2.1.78" evidence="3"/>
<keyword evidence="4" id="KW-0964">Secreted</keyword>
<protein>
    <recommendedName>
        <fullName evidence="3">mannan endo-1,4-beta-mannosidase</fullName>
        <ecNumber evidence="3">3.2.1.78</ecNumber>
    </recommendedName>
</protein>
<dbReference type="Pfam" id="PF17963">
    <property type="entry name" value="Big_9"/>
    <property type="match status" value="1"/>
</dbReference>
<dbReference type="SUPFAM" id="SSF51445">
    <property type="entry name" value="(Trans)glycosidases"/>
    <property type="match status" value="1"/>
</dbReference>
<dbReference type="PANTHER" id="PTHR31451:SF39">
    <property type="entry name" value="MANNAN ENDO-1,4-BETA-MANNOSIDASE 1"/>
    <property type="match status" value="1"/>
</dbReference>
<dbReference type="RefSeq" id="WP_092373450.1">
    <property type="nucleotide sequence ID" value="NZ_BOPI01000014.1"/>
</dbReference>
<evidence type="ECO:0000259" key="10">
    <source>
        <dbReference type="Pfam" id="PF26410"/>
    </source>
</evidence>
<dbReference type="InterPro" id="IPR001547">
    <property type="entry name" value="Glyco_hydro_5"/>
</dbReference>
<evidence type="ECO:0000259" key="9">
    <source>
        <dbReference type="Pfam" id="PF21253"/>
    </source>
</evidence>
<dbReference type="STRING" id="1144548.SAMN05443287_10189"/>
<dbReference type="PANTHER" id="PTHR31451">
    <property type="match status" value="1"/>
</dbReference>
<evidence type="ECO:0000256" key="8">
    <source>
        <dbReference type="SAM" id="SignalP"/>
    </source>
</evidence>
<evidence type="ECO:0000256" key="4">
    <source>
        <dbReference type="ARBA" id="ARBA00022525"/>
    </source>
</evidence>